<evidence type="ECO:0000313" key="3">
    <source>
        <dbReference type="Proteomes" id="UP000526408"/>
    </source>
</evidence>
<reference evidence="2 3" key="1">
    <citation type="submission" date="2020-04" db="EMBL/GenBank/DDBJ databases">
        <authorList>
            <person name="Yoon J."/>
        </authorList>
    </citation>
    <scope>NUCLEOTIDE SEQUENCE [LARGE SCALE GENOMIC DNA]</scope>
    <source>
        <strain evidence="2 3">KMU-115</strain>
    </source>
</reference>
<evidence type="ECO:0000256" key="1">
    <source>
        <dbReference type="SAM" id="MobiDB-lite"/>
    </source>
</evidence>
<keyword evidence="3" id="KW-1185">Reference proteome</keyword>
<accession>A0A7X6GYK1</accession>
<dbReference type="Proteomes" id="UP000526408">
    <property type="component" value="Unassembled WGS sequence"/>
</dbReference>
<evidence type="ECO:0000313" key="2">
    <source>
        <dbReference type="EMBL" id="NKX44733.1"/>
    </source>
</evidence>
<dbReference type="EMBL" id="JAAZQQ010000002">
    <property type="protein sequence ID" value="NKX44733.1"/>
    <property type="molecule type" value="Genomic_DNA"/>
</dbReference>
<organism evidence="2 3">
    <name type="scientific">Roseicyclus persicicus</name>
    <dbReference type="NCBI Taxonomy" id="2650661"/>
    <lineage>
        <taxon>Bacteria</taxon>
        <taxon>Pseudomonadati</taxon>
        <taxon>Pseudomonadota</taxon>
        <taxon>Alphaproteobacteria</taxon>
        <taxon>Rhodobacterales</taxon>
        <taxon>Roseobacteraceae</taxon>
        <taxon>Roseicyclus</taxon>
    </lineage>
</organism>
<sequence length="80" mass="8751">MTKPAHRPDMTRAIEALLASPHAGRAVAQALTDNAADWQARMLIAEMRARRARRAYDLEVDGADDARQSGLAPSPWARAN</sequence>
<name>A0A7X6GYK1_9RHOB</name>
<dbReference type="AlphaFoldDB" id="A0A7X6GYK1"/>
<gene>
    <name evidence="2" type="ORF">HCU73_09035</name>
</gene>
<comment type="caution">
    <text evidence="2">The sequence shown here is derived from an EMBL/GenBank/DDBJ whole genome shotgun (WGS) entry which is preliminary data.</text>
</comment>
<protein>
    <submittedName>
        <fullName evidence="2">Uncharacterized protein</fullName>
    </submittedName>
</protein>
<dbReference type="RefSeq" id="WP_168623080.1">
    <property type="nucleotide sequence ID" value="NZ_JAAZQQ010000002.1"/>
</dbReference>
<feature type="region of interest" description="Disordered" evidence="1">
    <location>
        <begin position="57"/>
        <end position="80"/>
    </location>
</feature>
<proteinExistence type="predicted"/>